<dbReference type="EMBL" id="CP097095">
    <property type="protein sequence ID" value="UQF79077.1"/>
    <property type="molecule type" value="Genomic_DNA"/>
</dbReference>
<dbReference type="Proteomes" id="UP000830236">
    <property type="component" value="Chromosome"/>
</dbReference>
<sequence length="63" mass="6181">MTQQVSQPQEPKAQVPQGPMAQASPVPGRKPGNILGLRAVDAKPRSGGCGCAGGCGCNGGAHA</sequence>
<dbReference type="RefSeq" id="WP_021603215.1">
    <property type="nucleotide sequence ID" value="NZ_PNHV01000002.1"/>
</dbReference>
<evidence type="ECO:0000256" key="1">
    <source>
        <dbReference type="SAM" id="MobiDB-lite"/>
    </source>
</evidence>
<reference evidence="2" key="1">
    <citation type="submission" date="2022-05" db="EMBL/GenBank/DDBJ databases">
        <title>Using nanopore sequencing to obtain complete genomes from saliva samples.</title>
        <authorList>
            <person name="Baker J.L."/>
        </authorList>
    </citation>
    <scope>NUCLEOTIDE SEQUENCE</scope>
    <source>
        <strain evidence="2">JCVI-JB-Ag32</strain>
    </source>
</reference>
<accession>A0A2N6V3D2</accession>
<protein>
    <submittedName>
        <fullName evidence="2">Uncharacterized protein</fullName>
    </submittedName>
</protein>
<evidence type="ECO:0000313" key="3">
    <source>
        <dbReference type="Proteomes" id="UP000830236"/>
    </source>
</evidence>
<gene>
    <name evidence="2" type="ORF">M3I41_05540</name>
</gene>
<organism evidence="2 3">
    <name type="scientific">Actinomyces graevenitzii</name>
    <dbReference type="NCBI Taxonomy" id="55565"/>
    <lineage>
        <taxon>Bacteria</taxon>
        <taxon>Bacillati</taxon>
        <taxon>Actinomycetota</taxon>
        <taxon>Actinomycetes</taxon>
        <taxon>Actinomycetales</taxon>
        <taxon>Actinomycetaceae</taxon>
        <taxon>Actinomyces</taxon>
    </lineage>
</organism>
<feature type="region of interest" description="Disordered" evidence="1">
    <location>
        <begin position="1"/>
        <end position="34"/>
    </location>
</feature>
<dbReference type="KEGG" id="agh:M3I41_05540"/>
<evidence type="ECO:0000313" key="2">
    <source>
        <dbReference type="EMBL" id="UQF79077.1"/>
    </source>
</evidence>
<proteinExistence type="predicted"/>
<name>A0A2N6V3D2_9ACTO</name>
<dbReference type="AlphaFoldDB" id="A0A2N6V3D2"/>